<proteinExistence type="predicted"/>
<reference evidence="1" key="2">
    <citation type="submission" date="2015-03" db="UniProtKB">
        <authorList>
            <consortium name="EnsemblPlants"/>
        </authorList>
    </citation>
    <scope>IDENTIFICATION</scope>
</reference>
<evidence type="ECO:0000313" key="1">
    <source>
        <dbReference type="EnsemblPlants" id="OBART05G17320.1"/>
    </source>
</evidence>
<dbReference type="Gene3D" id="3.40.50.300">
    <property type="entry name" value="P-loop containing nucleotide triphosphate hydrolases"/>
    <property type="match status" value="1"/>
</dbReference>
<dbReference type="PaxDb" id="65489-OBART05G17320.1"/>
<organism evidence="1">
    <name type="scientific">Oryza barthii</name>
    <dbReference type="NCBI Taxonomy" id="65489"/>
    <lineage>
        <taxon>Eukaryota</taxon>
        <taxon>Viridiplantae</taxon>
        <taxon>Streptophyta</taxon>
        <taxon>Embryophyta</taxon>
        <taxon>Tracheophyta</taxon>
        <taxon>Spermatophyta</taxon>
        <taxon>Magnoliopsida</taxon>
        <taxon>Liliopsida</taxon>
        <taxon>Poales</taxon>
        <taxon>Poaceae</taxon>
        <taxon>BOP clade</taxon>
        <taxon>Oryzoideae</taxon>
        <taxon>Oryzeae</taxon>
        <taxon>Oryzinae</taxon>
        <taxon>Oryza</taxon>
    </lineage>
</organism>
<dbReference type="HOGENOM" id="CLU_1263246_0_0_1"/>
<evidence type="ECO:0000313" key="2">
    <source>
        <dbReference type="Proteomes" id="UP000026960"/>
    </source>
</evidence>
<dbReference type="STRING" id="65489.A0A0D3G7X3"/>
<dbReference type="EnsemblPlants" id="OBART05G17320.1">
    <property type="protein sequence ID" value="OBART05G17320.1"/>
    <property type="gene ID" value="OBART05G17320"/>
</dbReference>
<protein>
    <submittedName>
        <fullName evidence="1">Uncharacterized protein</fullName>
    </submittedName>
</protein>
<sequence length="219" mass="25053">MDRSIYYPWFDPVLSSLPSRVCYDWLIYLRATLEICPKKMMLQRRIEGRDITWQYRQGFESDIDFGKDIVNKRKYVLQVAKFFEFIKRLKVLDLSHFNDGLMLSIKELEWAWDPGGFISAAWGQAGFQGRGIVSTQGGPHMDWPQLLAKPGPIQERKRHTRRKGSYNAWASNRKEATAAAGLGGWTNGGGGGGLVRLNLVDLYSPPPHTLSLVFPHYYI</sequence>
<reference evidence="1" key="1">
    <citation type="journal article" date="2009" name="Rice">
        <title>De Novo Next Generation Sequencing of Plant Genomes.</title>
        <authorList>
            <person name="Rounsley S."/>
            <person name="Marri P.R."/>
            <person name="Yu Y."/>
            <person name="He R."/>
            <person name="Sisneros N."/>
            <person name="Goicoechea J.L."/>
            <person name="Lee S.J."/>
            <person name="Angelova A."/>
            <person name="Kudrna D."/>
            <person name="Luo M."/>
            <person name="Affourtit J."/>
            <person name="Desany B."/>
            <person name="Knight J."/>
            <person name="Niazi F."/>
            <person name="Egholm M."/>
            <person name="Wing R.A."/>
        </authorList>
    </citation>
    <scope>NUCLEOTIDE SEQUENCE [LARGE SCALE GENOMIC DNA]</scope>
    <source>
        <strain evidence="1">cv. IRGC 105608</strain>
    </source>
</reference>
<dbReference type="InterPro" id="IPR027417">
    <property type="entry name" value="P-loop_NTPase"/>
</dbReference>
<name>A0A0D3G7X3_9ORYZ</name>
<dbReference type="Proteomes" id="UP000026960">
    <property type="component" value="Chromosome 5"/>
</dbReference>
<keyword evidence="2" id="KW-1185">Reference proteome</keyword>
<accession>A0A0D3G7X3</accession>
<dbReference type="AlphaFoldDB" id="A0A0D3G7X3"/>
<dbReference type="Gramene" id="OBART05G17320.1">
    <property type="protein sequence ID" value="OBART05G17320.1"/>
    <property type="gene ID" value="OBART05G17320"/>
</dbReference>